<dbReference type="CDD" id="cd02808">
    <property type="entry name" value="GltS_FMN"/>
    <property type="match status" value="1"/>
</dbReference>
<feature type="domain" description="Glutamate synthase" evidence="3">
    <location>
        <begin position="99"/>
        <end position="412"/>
    </location>
</feature>
<dbReference type="RefSeq" id="WP_091751686.1">
    <property type="nucleotide sequence ID" value="NZ_FODY01000035.1"/>
</dbReference>
<dbReference type="Gene3D" id="3.20.20.70">
    <property type="entry name" value="Aldolase class I"/>
    <property type="match status" value="1"/>
</dbReference>
<dbReference type="InterPro" id="IPR013785">
    <property type="entry name" value="Aldolase_TIM"/>
</dbReference>
<evidence type="ECO:0000259" key="3">
    <source>
        <dbReference type="Pfam" id="PF01645"/>
    </source>
</evidence>
<comment type="similarity">
    <text evidence="1 2">Belongs to the glutamate synthase family.</text>
</comment>
<dbReference type="GO" id="GO:0006537">
    <property type="term" value="P:glutamate biosynthetic process"/>
    <property type="evidence" value="ECO:0007669"/>
    <property type="project" value="InterPro"/>
</dbReference>
<dbReference type="PANTHER" id="PTHR43819:SF1">
    <property type="entry name" value="ARCHAEAL-TYPE GLUTAMATE SYNTHASE [NADPH]"/>
    <property type="match status" value="1"/>
</dbReference>
<sequence length="468" mass="50878">MLLSLLAMKMLDPVMDEAMVKMMTEAYEDNPFLLVTALEKLTPRAAIEAAMRAESGTVLSRPLGSPVVRSPWQDILLNPRQLFSLPTASLKEVSTRTVIGPTAKKPLLLDIPIMITGMSYGGSLSLAMKEALAQGAALAGTSTNTGESAVTQEERKAARFLIGQYHRGGFLSGQEQLSQLDAIEIQLGQGAWGGAVEEPITIPKDEHLQKTWQLEHEKSPATIYSRMPGKSSTKDYITMIDSMKSQYDVPIGVKIAGTDYLEYELAVIAQTQADYIVIDGAEGGTSAAPPTLQDDLGLPTLHSLVRTVQWLKENKLRDRFSLIIAGGLTTPGHFLKALALGADAVYIGTIALMAAMHTQALKVVPQAPPSQLALYTGKMNDKLDIDQAARHLFQFLTSCTQEMKLAVQALGKHSCKELCLEDLVTVDRELAEWTGIRYAGQSRKKQTVELDEYTGSHTATETVAPTLH</sequence>
<evidence type="ECO:0000313" key="4">
    <source>
        <dbReference type="EMBL" id="SEP45447.1"/>
    </source>
</evidence>
<dbReference type="PANTHER" id="PTHR43819">
    <property type="entry name" value="ARCHAEAL-TYPE GLUTAMATE SYNTHASE [NADPH]"/>
    <property type="match status" value="1"/>
</dbReference>
<dbReference type="EMBL" id="FODY01000035">
    <property type="protein sequence ID" value="SEP45447.1"/>
    <property type="molecule type" value="Genomic_DNA"/>
</dbReference>
<dbReference type="Pfam" id="PF01645">
    <property type="entry name" value="Glu_synthase"/>
    <property type="match status" value="1"/>
</dbReference>
<protein>
    <submittedName>
        <fullName evidence="4">Glutamate synthase domain-containing protein 2</fullName>
    </submittedName>
</protein>
<dbReference type="InterPro" id="IPR024188">
    <property type="entry name" value="GltB"/>
</dbReference>
<evidence type="ECO:0000313" key="5">
    <source>
        <dbReference type="Proteomes" id="UP000198847"/>
    </source>
</evidence>
<gene>
    <name evidence="4" type="ORF">SAMN04490178_13519</name>
</gene>
<dbReference type="InterPro" id="IPR002932">
    <property type="entry name" value="Glu_synthdom"/>
</dbReference>
<dbReference type="STRING" id="112903.SAMN04490178_13519"/>
<accession>A0A1H8Y064</accession>
<dbReference type="SUPFAM" id="SSF51395">
    <property type="entry name" value="FMN-linked oxidoreductases"/>
    <property type="match status" value="1"/>
</dbReference>
<evidence type="ECO:0000256" key="2">
    <source>
        <dbReference type="PIRNR" id="PIRNR006429"/>
    </source>
</evidence>
<evidence type="ECO:0000256" key="1">
    <source>
        <dbReference type="ARBA" id="ARBA00009716"/>
    </source>
</evidence>
<organism evidence="4 5">
    <name type="scientific">Propionispora vibrioides</name>
    <dbReference type="NCBI Taxonomy" id="112903"/>
    <lineage>
        <taxon>Bacteria</taxon>
        <taxon>Bacillati</taxon>
        <taxon>Bacillota</taxon>
        <taxon>Negativicutes</taxon>
        <taxon>Selenomonadales</taxon>
        <taxon>Sporomusaceae</taxon>
        <taxon>Propionispora</taxon>
    </lineage>
</organism>
<dbReference type="Proteomes" id="UP000198847">
    <property type="component" value="Unassembled WGS sequence"/>
</dbReference>
<proteinExistence type="inferred from homology"/>
<reference evidence="4 5" key="1">
    <citation type="submission" date="2016-10" db="EMBL/GenBank/DDBJ databases">
        <authorList>
            <person name="de Groot N.N."/>
        </authorList>
    </citation>
    <scope>NUCLEOTIDE SEQUENCE [LARGE SCALE GENOMIC DNA]</scope>
    <source>
        <strain evidence="4 5">DSM 13305</strain>
    </source>
</reference>
<dbReference type="PIRSF" id="PIRSF006429">
    <property type="entry name" value="GOGAT_lg_2"/>
    <property type="match status" value="1"/>
</dbReference>
<dbReference type="AlphaFoldDB" id="A0A1H8Y064"/>
<name>A0A1H8Y064_9FIRM</name>
<keyword evidence="5" id="KW-1185">Reference proteome</keyword>
<dbReference type="OrthoDB" id="9758182at2"/>
<dbReference type="GO" id="GO:0015930">
    <property type="term" value="F:glutamate synthase activity"/>
    <property type="evidence" value="ECO:0007669"/>
    <property type="project" value="InterPro"/>
</dbReference>